<dbReference type="Proteomes" id="UP000008207">
    <property type="component" value="Plasmid pMNOD03"/>
</dbReference>
<keyword evidence="2" id="KW-1185">Reference proteome</keyword>
<accession>B8IXU3</accession>
<dbReference type="KEGG" id="mno:Mnod_8772"/>
<gene>
    <name evidence="1" type="ordered locus">Mnod_8772</name>
</gene>
<evidence type="ECO:0000313" key="1">
    <source>
        <dbReference type="EMBL" id="ACL63233.1"/>
    </source>
</evidence>
<dbReference type="OrthoDB" id="7997521at2"/>
<dbReference type="EMBL" id="CP001352">
    <property type="protein sequence ID" value="ACL63233.1"/>
    <property type="molecule type" value="Genomic_DNA"/>
</dbReference>
<dbReference type="AlphaFoldDB" id="B8IXU3"/>
<keyword evidence="1" id="KW-0614">Plasmid</keyword>
<dbReference type="RefSeq" id="WP_012634252.1">
    <property type="nucleotide sequence ID" value="NC_011893.1"/>
</dbReference>
<proteinExistence type="predicted"/>
<evidence type="ECO:0000313" key="2">
    <source>
        <dbReference type="Proteomes" id="UP000008207"/>
    </source>
</evidence>
<dbReference type="HOGENOM" id="CLU_2330533_0_0_5"/>
<organism evidence="1 2">
    <name type="scientific">Methylobacterium nodulans (strain LMG 21967 / CNCM I-2342 / ORS 2060)</name>
    <dbReference type="NCBI Taxonomy" id="460265"/>
    <lineage>
        <taxon>Bacteria</taxon>
        <taxon>Pseudomonadati</taxon>
        <taxon>Pseudomonadota</taxon>
        <taxon>Alphaproteobacteria</taxon>
        <taxon>Hyphomicrobiales</taxon>
        <taxon>Methylobacteriaceae</taxon>
        <taxon>Methylobacterium</taxon>
    </lineage>
</organism>
<reference evidence="2" key="1">
    <citation type="submission" date="2009-01" db="EMBL/GenBank/DDBJ databases">
        <title>Complete sequence of plasmid 3 of Methylobacterium nodulans ORS 2060.</title>
        <authorList>
            <consortium name="US DOE Joint Genome Institute"/>
            <person name="Lucas S."/>
            <person name="Copeland A."/>
            <person name="Lapidus A."/>
            <person name="Glavina del Rio T."/>
            <person name="Dalin E."/>
            <person name="Tice H."/>
            <person name="Bruce D."/>
            <person name="Goodwin L."/>
            <person name="Pitluck S."/>
            <person name="Sims D."/>
            <person name="Brettin T."/>
            <person name="Detter J.C."/>
            <person name="Han C."/>
            <person name="Larimer F."/>
            <person name="Land M."/>
            <person name="Hauser L."/>
            <person name="Kyrpides N."/>
            <person name="Ivanova N."/>
            <person name="Marx C.J."/>
            <person name="Richardson P."/>
        </authorList>
    </citation>
    <scope>NUCLEOTIDE SEQUENCE [LARGE SCALE GENOMIC DNA]</scope>
    <source>
        <strain evidence="2">LMG 21967 / CNCM I-2342 / ORS 2060</strain>
        <plasmid evidence="2">Plasmid pMNOD03</plasmid>
    </source>
</reference>
<geneLocation type="plasmid" evidence="1 2">
    <name>pMNOD03</name>
</geneLocation>
<name>B8IXU3_METNO</name>
<sequence length="98" mass="11100">MTTKPSFGFGKLAEIQPDAAPAPAPVAREVDRVAEKLGFQSREVPTRRKRRVAVDEPTDQLNLRAAIADINRFVEWCERERMSYREGFGRLVAKIDQA</sequence>
<protein>
    <submittedName>
        <fullName evidence="1">Uncharacterized protein</fullName>
    </submittedName>
</protein>